<sequence length="151" mass="16590">MLNHRLSTLFLEEVGRDPDVLLAGGTMLSCEPSFLANEEGHELTEIPDTEDSKEEKDLLWNSWCKSMGAMDRTLSSFNKETSEGNRENEVEAGSGDVKSKAKEDSTAIGSLNWECTVLAVPNHKTPSSERNGVKCRKRKMSGSDNVAKKVG</sequence>
<evidence type="ECO:0000256" key="1">
    <source>
        <dbReference type="SAM" id="MobiDB-lite"/>
    </source>
</evidence>
<name>A0A6L2MRP7_TANCI</name>
<feature type="region of interest" description="Disordered" evidence="1">
    <location>
        <begin position="123"/>
        <end position="151"/>
    </location>
</feature>
<gene>
    <name evidence="2" type="ORF">Tci_048631</name>
</gene>
<reference evidence="2" key="1">
    <citation type="journal article" date="2019" name="Sci. Rep.">
        <title>Draft genome of Tanacetum cinerariifolium, the natural source of mosquito coil.</title>
        <authorList>
            <person name="Yamashiro T."/>
            <person name="Shiraishi A."/>
            <person name="Satake H."/>
            <person name="Nakayama K."/>
        </authorList>
    </citation>
    <scope>NUCLEOTIDE SEQUENCE</scope>
</reference>
<dbReference type="PROSITE" id="PS51257">
    <property type="entry name" value="PROKAR_LIPOPROTEIN"/>
    <property type="match status" value="1"/>
</dbReference>
<dbReference type="EMBL" id="BKCJ010007322">
    <property type="protein sequence ID" value="GEU76653.1"/>
    <property type="molecule type" value="Genomic_DNA"/>
</dbReference>
<evidence type="ECO:0000313" key="2">
    <source>
        <dbReference type="EMBL" id="GEU76653.1"/>
    </source>
</evidence>
<accession>A0A6L2MRP7</accession>
<organism evidence="2">
    <name type="scientific">Tanacetum cinerariifolium</name>
    <name type="common">Dalmatian daisy</name>
    <name type="synonym">Chrysanthemum cinerariifolium</name>
    <dbReference type="NCBI Taxonomy" id="118510"/>
    <lineage>
        <taxon>Eukaryota</taxon>
        <taxon>Viridiplantae</taxon>
        <taxon>Streptophyta</taxon>
        <taxon>Embryophyta</taxon>
        <taxon>Tracheophyta</taxon>
        <taxon>Spermatophyta</taxon>
        <taxon>Magnoliopsida</taxon>
        <taxon>eudicotyledons</taxon>
        <taxon>Gunneridae</taxon>
        <taxon>Pentapetalae</taxon>
        <taxon>asterids</taxon>
        <taxon>campanulids</taxon>
        <taxon>Asterales</taxon>
        <taxon>Asteraceae</taxon>
        <taxon>Asteroideae</taxon>
        <taxon>Anthemideae</taxon>
        <taxon>Anthemidinae</taxon>
        <taxon>Tanacetum</taxon>
    </lineage>
</organism>
<proteinExistence type="predicted"/>
<feature type="compositionally biased region" description="Basic and acidic residues" evidence="1">
    <location>
        <begin position="80"/>
        <end position="89"/>
    </location>
</feature>
<feature type="region of interest" description="Disordered" evidence="1">
    <location>
        <begin position="77"/>
        <end position="103"/>
    </location>
</feature>
<protein>
    <submittedName>
        <fullName evidence="2">Uncharacterized protein</fullName>
    </submittedName>
</protein>
<dbReference type="AlphaFoldDB" id="A0A6L2MRP7"/>
<comment type="caution">
    <text evidence="2">The sequence shown here is derived from an EMBL/GenBank/DDBJ whole genome shotgun (WGS) entry which is preliminary data.</text>
</comment>